<gene>
    <name evidence="2" type="ORF">SP6_30_02980</name>
</gene>
<comment type="caution">
    <text evidence="2">The sequence shown here is derived from an EMBL/GenBank/DDBJ whole genome shotgun (WGS) entry which is preliminary data.</text>
</comment>
<evidence type="ECO:0000313" key="2">
    <source>
        <dbReference type="EMBL" id="GAN14157.1"/>
    </source>
</evidence>
<feature type="region of interest" description="Disordered" evidence="1">
    <location>
        <begin position="369"/>
        <end position="404"/>
    </location>
</feature>
<protein>
    <submittedName>
        <fullName evidence="2">DNA, contig: SP630</fullName>
    </submittedName>
</protein>
<proteinExistence type="predicted"/>
<dbReference type="Proteomes" id="UP000032025">
    <property type="component" value="Unassembled WGS sequence"/>
</dbReference>
<accession>A0A0C9NCY3</accession>
<dbReference type="AlphaFoldDB" id="A0A0C9NCY3"/>
<keyword evidence="3" id="KW-1185">Reference proteome</keyword>
<dbReference type="RefSeq" id="WP_042468992.1">
    <property type="nucleotide sequence ID" value="NZ_BBJS01000030.1"/>
</dbReference>
<sequence>MWYIGIANVTTNSVEVIGDANVDFVNNVEPGDAFISTGNGLTLEVLRAESRNKLVLARPYTGPTGSFAFSVQPTQDFNRVTANAIIDLRNTYGGYRDTILQGMFPAGSMAAPGVRFVSDQDTGITVYGPNLLSAVAGGLERMRFGEVNSSLAPLVATAGVTCQQTGVAGSLVLPLDIYGNVGGAVTMRVRFGSAANGLNTHSFIEAQTLTSTASDLRFGTSGTEQARIDSAGNFLVGIASAPEHTIAKGAGQGSAVLRVRSNAAGALDSFVVAAVSAYSPNGSGAAVYLGHSTATGRSMNASGTVNASGADYAEYETKADGCGTIAAGDVCGVDRDGLLTDRWADAIVFRIKSTSPSIVGGDTWAAHLGPRPEAPAAEPVAPAVPGPAPAAPVEPGPEPSEEGPAYVDWLQARFRYAVQLGEYEAALACWQAATIAYPAARAQFEAEHAAWVAATAAYDRDLPIYEAALEAERQKVDRIAYCGKVPVNMTGSVEAGDYLIAAQDGDRIKAVAVKEADMTLALYMKRLGRVLFIRDGRPWIDVQHG</sequence>
<evidence type="ECO:0000256" key="1">
    <source>
        <dbReference type="SAM" id="MobiDB-lite"/>
    </source>
</evidence>
<feature type="compositionally biased region" description="Pro residues" evidence="1">
    <location>
        <begin position="382"/>
        <end position="398"/>
    </location>
</feature>
<organism evidence="2 3">
    <name type="scientific">Sphingomonas paucimobilis NBRC 13935</name>
    <dbReference type="NCBI Taxonomy" id="1219050"/>
    <lineage>
        <taxon>Bacteria</taxon>
        <taxon>Pseudomonadati</taxon>
        <taxon>Pseudomonadota</taxon>
        <taxon>Alphaproteobacteria</taxon>
        <taxon>Sphingomonadales</taxon>
        <taxon>Sphingomonadaceae</taxon>
        <taxon>Sphingomonas</taxon>
    </lineage>
</organism>
<dbReference type="EMBL" id="BBJS01000030">
    <property type="protein sequence ID" value="GAN14157.1"/>
    <property type="molecule type" value="Genomic_DNA"/>
</dbReference>
<evidence type="ECO:0000313" key="3">
    <source>
        <dbReference type="Proteomes" id="UP000032025"/>
    </source>
</evidence>
<dbReference type="GeneID" id="78528679"/>
<name>A0A0C9NCY3_SPHPI</name>
<reference evidence="2 3" key="1">
    <citation type="submission" date="2014-08" db="EMBL/GenBank/DDBJ databases">
        <title>Whole genome shotgun sequence of Sphingomonas paucimobilis NBRC 13935.</title>
        <authorList>
            <person name="Hosoyama A."/>
            <person name="Hashimoto M."/>
            <person name="Hosoyama Y."/>
            <person name="Noguchi M."/>
            <person name="Uohara A."/>
            <person name="Ohji S."/>
            <person name="Katano-Makiyama Y."/>
            <person name="Ichikawa N."/>
            <person name="Kimura A."/>
            <person name="Yamazoe A."/>
            <person name="Fujita N."/>
        </authorList>
    </citation>
    <scope>NUCLEOTIDE SEQUENCE [LARGE SCALE GENOMIC DNA]</scope>
    <source>
        <strain evidence="2 3">NBRC 13935</strain>
    </source>
</reference>